<dbReference type="EMBL" id="CP049208">
    <property type="protein sequence ID" value="QTG03488.1"/>
    <property type="molecule type" value="Genomic_DNA"/>
</dbReference>
<dbReference type="SMART" id="SM00382">
    <property type="entry name" value="AAA"/>
    <property type="match status" value="2"/>
</dbReference>
<feature type="domain" description="ABC transporter" evidence="10">
    <location>
        <begin position="289"/>
        <end position="532"/>
    </location>
</feature>
<dbReference type="InterPro" id="IPR003593">
    <property type="entry name" value="AAA+_ATPase"/>
</dbReference>
<evidence type="ECO:0000256" key="8">
    <source>
        <dbReference type="ARBA" id="ARBA00022967"/>
    </source>
</evidence>
<dbReference type="InterPro" id="IPR003439">
    <property type="entry name" value="ABC_transporter-like_ATP-bd"/>
</dbReference>
<protein>
    <submittedName>
        <fullName evidence="12">Sugar ABC transporter ATP-binding protein</fullName>
    </submittedName>
</protein>
<organism evidence="12 13">
    <name type="scientific">Agrobacterium rubi</name>
    <dbReference type="NCBI Taxonomy" id="28099"/>
    <lineage>
        <taxon>Bacteria</taxon>
        <taxon>Pseudomonadati</taxon>
        <taxon>Pseudomonadota</taxon>
        <taxon>Alphaproteobacteria</taxon>
        <taxon>Hyphomicrobiales</taxon>
        <taxon>Rhizobiaceae</taxon>
        <taxon>Rhizobium/Agrobacterium group</taxon>
        <taxon>Agrobacterium</taxon>
    </lineage>
</organism>
<comment type="subcellular location">
    <subcellularLocation>
        <location evidence="1">Cell membrane</location>
        <topology evidence="1">Peripheral membrane protein</topology>
    </subcellularLocation>
</comment>
<keyword evidence="14" id="KW-1185">Reference proteome</keyword>
<dbReference type="KEGG" id="arui:G6M88_23225"/>
<evidence type="ECO:0000313" key="14">
    <source>
        <dbReference type="Proteomes" id="UP000822331"/>
    </source>
</evidence>
<dbReference type="InterPro" id="IPR050107">
    <property type="entry name" value="ABC_carbohydrate_import_ATPase"/>
</dbReference>
<keyword evidence="5" id="KW-0677">Repeat</keyword>
<keyword evidence="6" id="KW-0547">Nucleotide-binding</keyword>
<dbReference type="GO" id="GO:0005524">
    <property type="term" value="F:ATP binding"/>
    <property type="evidence" value="ECO:0007669"/>
    <property type="project" value="UniProtKB-KW"/>
</dbReference>
<gene>
    <name evidence="11" type="ORF">G6L72_24180</name>
    <name evidence="12" type="ORF">G6M88_23225</name>
</gene>
<dbReference type="PROSITE" id="PS50893">
    <property type="entry name" value="ABC_TRANSPORTER_2"/>
    <property type="match status" value="2"/>
</dbReference>
<keyword evidence="12" id="KW-0614">Plasmid</keyword>
<keyword evidence="8" id="KW-1278">Translocase</keyword>
<reference evidence="11 14" key="1">
    <citation type="journal article" date="2020" name="Science">
        <title>Unexpected conservation and global transmission of agrobacterial virulence plasmids.</title>
        <authorList>
            <person name="Weisberg A.J."/>
            <person name="Davis E.W. 2nd"/>
            <person name="Tabima J."/>
            <person name="Belcher M.S."/>
            <person name="Miller M."/>
            <person name="Kuo C.H."/>
            <person name="Loper J.E."/>
            <person name="Grunwald N.J."/>
            <person name="Putnam M.L."/>
            <person name="Chang J.H."/>
        </authorList>
    </citation>
    <scope>NUCLEOTIDE SEQUENCE [LARGE SCALE GENOMIC DNA]</scope>
    <source>
        <strain evidence="11 14">A19/93</strain>
    </source>
</reference>
<dbReference type="Proteomes" id="UP000663912">
    <property type="component" value="Plasmid pW2_73_1"/>
</dbReference>
<evidence type="ECO:0000313" key="11">
    <source>
        <dbReference type="EMBL" id="NTF39791.1"/>
    </source>
</evidence>
<dbReference type="GO" id="GO:0005886">
    <property type="term" value="C:plasma membrane"/>
    <property type="evidence" value="ECO:0007669"/>
    <property type="project" value="UniProtKB-SubCell"/>
</dbReference>
<evidence type="ECO:0000259" key="10">
    <source>
        <dbReference type="PROSITE" id="PS50893"/>
    </source>
</evidence>
<keyword evidence="3" id="KW-1003">Cell membrane</keyword>
<reference evidence="12" key="2">
    <citation type="submission" date="2020-02" db="EMBL/GenBank/DDBJ databases">
        <title>Unexpected conservation and global transmission of agrobacterial virulence plasmids.</title>
        <authorList>
            <person name="Weisberg A.J."/>
            <person name="Davis E.W. II"/>
            <person name="Tabima J.R."/>
            <person name="Belcher M.S."/>
            <person name="Miller M."/>
            <person name="Kuo C.-H."/>
            <person name="Loper J.E."/>
            <person name="Grunwald N.J."/>
            <person name="Putnam M.L."/>
            <person name="Chang J.H."/>
        </authorList>
    </citation>
    <scope>NUCLEOTIDE SEQUENCE</scope>
    <source>
        <strain evidence="12">W2/73</strain>
        <plasmid evidence="12">pW2_73_1</plasmid>
    </source>
</reference>
<keyword evidence="2" id="KW-0813">Transport</keyword>
<proteinExistence type="predicted"/>
<dbReference type="CDD" id="cd03215">
    <property type="entry name" value="ABC_Carb_Monos_II"/>
    <property type="match status" value="1"/>
</dbReference>
<sequence>MTEDESYAEGGEVEVPVELYRDLSTGKRAELAVDVRGLVKNYGEFRALKGVNFYLRSGEVHALMGQNGAGKSTLIKVLAGVETSNGGVMRLFGEAKTLRSPSDAADAGIAVVYQDLSLIPSMTVADNLFLGREPTGLGGILRKREILERARELLDSYGLDIDPTTRVEELSFAYKQMTEIAKALLSEAKILILDEPTSALTEEETEVLFTAVRNVVSRGVAVVYVTHRLNEVFALCNRVTVIRDGQTEGTYDVAGLDMRSLAAAIVGPKTANTDALQSNSKTAQSLTNRQPGDIVVELRGVSAERVRSASLNVRKGEIVGLAGQLGSGRTEILEVLFGLRKTTSGTLLLDGSARRFRSPMEAISAGIGLVPEDRHAEGLVLSHSIERNIAMPSLRRLSRFGCFLKSASASRANQAIAELSIKAETRKTVLSALSGGNQQKVVFGKWGNPRCALLLLDEPTVGVDIGAREEIYAEIRKAAEQGTAVIVVSSDLSELLLLCDRMYVVRNQAIQAEVMRGEIDSEEDLHHRIHLSNETPQETPL</sequence>
<dbReference type="Gene3D" id="3.40.50.300">
    <property type="entry name" value="P-loop containing nucleotide triphosphate hydrolases"/>
    <property type="match status" value="2"/>
</dbReference>
<name>A0AAE7UR07_9HYPH</name>
<evidence type="ECO:0000256" key="1">
    <source>
        <dbReference type="ARBA" id="ARBA00004202"/>
    </source>
</evidence>
<dbReference type="CDD" id="cd03216">
    <property type="entry name" value="ABC_Carb_Monos_I"/>
    <property type="match status" value="1"/>
</dbReference>
<dbReference type="Proteomes" id="UP000822331">
    <property type="component" value="Unassembled WGS sequence"/>
</dbReference>
<keyword evidence="7 12" id="KW-0067">ATP-binding</keyword>
<dbReference type="FunFam" id="3.40.50.300:FF:000127">
    <property type="entry name" value="Ribose import ATP-binding protein RbsA"/>
    <property type="match status" value="1"/>
</dbReference>
<evidence type="ECO:0000256" key="6">
    <source>
        <dbReference type="ARBA" id="ARBA00022741"/>
    </source>
</evidence>
<dbReference type="GO" id="GO:0016887">
    <property type="term" value="F:ATP hydrolysis activity"/>
    <property type="evidence" value="ECO:0007669"/>
    <property type="project" value="InterPro"/>
</dbReference>
<evidence type="ECO:0000256" key="3">
    <source>
        <dbReference type="ARBA" id="ARBA00022475"/>
    </source>
</evidence>
<dbReference type="Pfam" id="PF00005">
    <property type="entry name" value="ABC_tran"/>
    <property type="match status" value="2"/>
</dbReference>
<feature type="domain" description="ABC transporter" evidence="10">
    <location>
        <begin position="33"/>
        <end position="269"/>
    </location>
</feature>
<dbReference type="InterPro" id="IPR027417">
    <property type="entry name" value="P-loop_NTPase"/>
</dbReference>
<keyword evidence="9" id="KW-0472">Membrane</keyword>
<evidence type="ECO:0000256" key="4">
    <source>
        <dbReference type="ARBA" id="ARBA00022597"/>
    </source>
</evidence>
<dbReference type="PANTHER" id="PTHR43790:SF9">
    <property type="entry name" value="GALACTOFURANOSE TRANSPORTER ATP-BINDING PROTEIN YTFR"/>
    <property type="match status" value="1"/>
</dbReference>
<keyword evidence="4" id="KW-0762">Sugar transport</keyword>
<accession>A0AAE7UR07</accession>
<evidence type="ECO:0000313" key="12">
    <source>
        <dbReference type="EMBL" id="QTG03488.1"/>
    </source>
</evidence>
<evidence type="ECO:0000313" key="13">
    <source>
        <dbReference type="Proteomes" id="UP000663912"/>
    </source>
</evidence>
<evidence type="ECO:0000256" key="7">
    <source>
        <dbReference type="ARBA" id="ARBA00022840"/>
    </source>
</evidence>
<dbReference type="AlphaFoldDB" id="A0AAE7UR07"/>
<evidence type="ECO:0000256" key="9">
    <source>
        <dbReference type="ARBA" id="ARBA00023136"/>
    </source>
</evidence>
<evidence type="ECO:0000256" key="2">
    <source>
        <dbReference type="ARBA" id="ARBA00022448"/>
    </source>
</evidence>
<dbReference type="EMBL" id="JAAMCP010000017">
    <property type="protein sequence ID" value="NTF39791.1"/>
    <property type="molecule type" value="Genomic_DNA"/>
</dbReference>
<dbReference type="SUPFAM" id="SSF52540">
    <property type="entry name" value="P-loop containing nucleoside triphosphate hydrolases"/>
    <property type="match status" value="2"/>
</dbReference>
<evidence type="ECO:0000256" key="5">
    <source>
        <dbReference type="ARBA" id="ARBA00022737"/>
    </source>
</evidence>
<geneLocation type="plasmid" evidence="12 13">
    <name>pW2_73_1</name>
</geneLocation>
<dbReference type="PANTHER" id="PTHR43790">
    <property type="entry name" value="CARBOHYDRATE TRANSPORT ATP-BINDING PROTEIN MG119-RELATED"/>
    <property type="match status" value="1"/>
</dbReference>